<feature type="signal peptide" evidence="2">
    <location>
        <begin position="1"/>
        <end position="32"/>
    </location>
</feature>
<feature type="repeat" description="TPR" evidence="1">
    <location>
        <begin position="92"/>
        <end position="125"/>
    </location>
</feature>
<organism evidence="3 4">
    <name type="scientific">Parasutterella secunda</name>
    <dbReference type="NCBI Taxonomy" id="626947"/>
    <lineage>
        <taxon>Bacteria</taxon>
        <taxon>Pseudomonadati</taxon>
        <taxon>Pseudomonadota</taxon>
        <taxon>Betaproteobacteria</taxon>
        <taxon>Burkholderiales</taxon>
        <taxon>Sutterellaceae</taxon>
        <taxon>Parasutterella</taxon>
    </lineage>
</organism>
<evidence type="ECO:0000256" key="2">
    <source>
        <dbReference type="SAM" id="SignalP"/>
    </source>
</evidence>
<name>A0ABS2GV09_9BURK</name>
<dbReference type="EMBL" id="JACJKX010000009">
    <property type="protein sequence ID" value="MBM6928794.1"/>
    <property type="molecule type" value="Genomic_DNA"/>
</dbReference>
<dbReference type="Gene3D" id="1.25.40.10">
    <property type="entry name" value="Tetratricopeptide repeat domain"/>
    <property type="match status" value="1"/>
</dbReference>
<evidence type="ECO:0000313" key="4">
    <source>
        <dbReference type="Proteomes" id="UP000777002"/>
    </source>
</evidence>
<dbReference type="SUPFAM" id="SSF48452">
    <property type="entry name" value="TPR-like"/>
    <property type="match status" value="1"/>
</dbReference>
<keyword evidence="2" id="KW-0732">Signal</keyword>
<dbReference type="InterPro" id="IPR011990">
    <property type="entry name" value="TPR-like_helical_dom_sf"/>
</dbReference>
<dbReference type="Proteomes" id="UP000777002">
    <property type="component" value="Unassembled WGS sequence"/>
</dbReference>
<dbReference type="InterPro" id="IPR019734">
    <property type="entry name" value="TPR_rpt"/>
</dbReference>
<proteinExistence type="predicted"/>
<dbReference type="SMART" id="SM00028">
    <property type="entry name" value="TPR"/>
    <property type="match status" value="2"/>
</dbReference>
<evidence type="ECO:0000256" key="1">
    <source>
        <dbReference type="PROSITE-ProRule" id="PRU00339"/>
    </source>
</evidence>
<comment type="caution">
    <text evidence="3">The sequence shown here is derived from an EMBL/GenBank/DDBJ whole genome shotgun (WGS) entry which is preliminary data.</text>
</comment>
<feature type="chain" id="PRO_5045166971" evidence="2">
    <location>
        <begin position="33"/>
        <end position="193"/>
    </location>
</feature>
<reference evidence="3 4" key="1">
    <citation type="journal article" date="2021" name="Sci. Rep.">
        <title>The distribution of antibiotic resistance genes in chicken gut microbiota commensals.</title>
        <authorList>
            <person name="Juricova H."/>
            <person name="Matiasovicova J."/>
            <person name="Kubasova T."/>
            <person name="Cejkova D."/>
            <person name="Rychlik I."/>
        </authorList>
    </citation>
    <scope>NUCLEOTIDE SEQUENCE [LARGE SCALE GENOMIC DNA]</scope>
    <source>
        <strain evidence="3 4">An562</strain>
    </source>
</reference>
<keyword evidence="4" id="KW-1185">Reference proteome</keyword>
<keyword evidence="1" id="KW-0802">TPR repeat</keyword>
<accession>A0ABS2GV09</accession>
<sequence length="193" mass="21299">MSNINKSLLTESFRNLSVCLCLLPLSVGLSFAQTSEPQAEPSEDVIEVTVQNAPSTVFNLINTKTYKNSEVRELLDLILTFPRPEVGEIQMAEQLNSYGTKAFSEKNYSLAAKLFTRAVKANPSSTAFWCNLATASIKAGDFQTAQSAALQALVLHPYHRDTWDLMRQACEGTGNETCRKNAELIFQAMQPVS</sequence>
<dbReference type="PROSITE" id="PS50005">
    <property type="entry name" value="TPR"/>
    <property type="match status" value="1"/>
</dbReference>
<gene>
    <name evidence="3" type="ORF">H5985_05865</name>
</gene>
<protein>
    <submittedName>
        <fullName evidence="3">Tetratricopeptide repeat protein</fullName>
    </submittedName>
</protein>
<dbReference type="RefSeq" id="WP_205050383.1">
    <property type="nucleotide sequence ID" value="NZ_JACJKX010000009.1"/>
</dbReference>
<evidence type="ECO:0000313" key="3">
    <source>
        <dbReference type="EMBL" id="MBM6928794.1"/>
    </source>
</evidence>